<dbReference type="AlphaFoldDB" id="A0A0E9X947"/>
<name>A0A0E9X947_ANGAN</name>
<protein>
    <submittedName>
        <fullName evidence="1">Uncharacterized protein</fullName>
    </submittedName>
</protein>
<reference evidence="1" key="1">
    <citation type="submission" date="2014-11" db="EMBL/GenBank/DDBJ databases">
        <authorList>
            <person name="Amaro Gonzalez C."/>
        </authorList>
    </citation>
    <scope>NUCLEOTIDE SEQUENCE</scope>
</reference>
<accession>A0A0E9X947</accession>
<dbReference type="EMBL" id="GBXM01009330">
    <property type="protein sequence ID" value="JAH99247.1"/>
    <property type="molecule type" value="Transcribed_RNA"/>
</dbReference>
<proteinExistence type="predicted"/>
<reference evidence="1" key="2">
    <citation type="journal article" date="2015" name="Fish Shellfish Immunol.">
        <title>Early steps in the European eel (Anguilla anguilla)-Vibrio vulnificus interaction in the gills: Role of the RtxA13 toxin.</title>
        <authorList>
            <person name="Callol A."/>
            <person name="Pajuelo D."/>
            <person name="Ebbesson L."/>
            <person name="Teles M."/>
            <person name="MacKenzie S."/>
            <person name="Amaro C."/>
        </authorList>
    </citation>
    <scope>NUCLEOTIDE SEQUENCE</scope>
</reference>
<sequence length="26" mass="3127">MHVKILFVCSFWFDLGFCKYCITVIL</sequence>
<evidence type="ECO:0000313" key="1">
    <source>
        <dbReference type="EMBL" id="JAH99247.1"/>
    </source>
</evidence>
<organism evidence="1">
    <name type="scientific">Anguilla anguilla</name>
    <name type="common">European freshwater eel</name>
    <name type="synonym">Muraena anguilla</name>
    <dbReference type="NCBI Taxonomy" id="7936"/>
    <lineage>
        <taxon>Eukaryota</taxon>
        <taxon>Metazoa</taxon>
        <taxon>Chordata</taxon>
        <taxon>Craniata</taxon>
        <taxon>Vertebrata</taxon>
        <taxon>Euteleostomi</taxon>
        <taxon>Actinopterygii</taxon>
        <taxon>Neopterygii</taxon>
        <taxon>Teleostei</taxon>
        <taxon>Anguilliformes</taxon>
        <taxon>Anguillidae</taxon>
        <taxon>Anguilla</taxon>
    </lineage>
</organism>